<dbReference type="Proteomes" id="UP000736787">
    <property type="component" value="Unassembled WGS sequence"/>
</dbReference>
<sequence length="211" mass="23630">MAAHSRTACTPFGPEDKRILQRLPLNEVTTENFRLLIQRATSNPDATIIAAKTYCTMLKVSFSRFCAMMKRLLEEEFEFAHRFPFLNLLHDLCTTSNGKRSLVGSGSHNSAKVETIITLRIAELYGLAIDCMTQFLMSDTTPSARKISKLYDDTVQLDCTMHVLNLCRVYGLGVPENVKNVCIGDPETNISAKQRRVCTPGGPFQKAHPWS</sequence>
<organism evidence="1 2">
    <name type="scientific">Phytophthora cactorum</name>
    <dbReference type="NCBI Taxonomy" id="29920"/>
    <lineage>
        <taxon>Eukaryota</taxon>
        <taxon>Sar</taxon>
        <taxon>Stramenopiles</taxon>
        <taxon>Oomycota</taxon>
        <taxon>Peronosporomycetes</taxon>
        <taxon>Peronosporales</taxon>
        <taxon>Peronosporaceae</taxon>
        <taxon>Phytophthora</taxon>
    </lineage>
</organism>
<comment type="caution">
    <text evidence="1">The sequence shown here is derived from an EMBL/GenBank/DDBJ whole genome shotgun (WGS) entry which is preliminary data.</text>
</comment>
<dbReference type="AlphaFoldDB" id="A0A8T1CV45"/>
<proteinExistence type="predicted"/>
<gene>
    <name evidence="1" type="ORF">PC117_g14322</name>
</gene>
<dbReference type="VEuPathDB" id="FungiDB:PC110_g19262"/>
<reference evidence="1" key="1">
    <citation type="submission" date="2018-10" db="EMBL/GenBank/DDBJ databases">
        <title>Effector identification in a new, highly contiguous assembly of the strawberry crown rot pathogen Phytophthora cactorum.</title>
        <authorList>
            <person name="Armitage A.D."/>
            <person name="Nellist C.F."/>
            <person name="Bates H."/>
            <person name="Vickerstaff R.J."/>
            <person name="Harrison R.J."/>
        </authorList>
    </citation>
    <scope>NUCLEOTIDE SEQUENCE</scope>
    <source>
        <strain evidence="1">4040</strain>
    </source>
</reference>
<protein>
    <submittedName>
        <fullName evidence="1">Uncharacterized protein</fullName>
    </submittedName>
</protein>
<evidence type="ECO:0000313" key="1">
    <source>
        <dbReference type="EMBL" id="KAG2928411.1"/>
    </source>
</evidence>
<evidence type="ECO:0000313" key="2">
    <source>
        <dbReference type="Proteomes" id="UP000736787"/>
    </source>
</evidence>
<dbReference type="EMBL" id="RCMK01000444">
    <property type="protein sequence ID" value="KAG2928411.1"/>
    <property type="molecule type" value="Genomic_DNA"/>
</dbReference>
<name>A0A8T1CV45_9STRA</name>
<accession>A0A8T1CV45</accession>